<keyword evidence="3" id="KW-1185">Reference proteome</keyword>
<dbReference type="InParanoid" id="F0YQB8"/>
<protein>
    <recommendedName>
        <fullName evidence="4">Prolyl 4-hydroxylase alpha subunit domain-containing protein</fullName>
    </recommendedName>
</protein>
<proteinExistence type="predicted"/>
<dbReference type="GeneID" id="20226933"/>
<evidence type="ECO:0000256" key="1">
    <source>
        <dbReference type="SAM" id="MobiDB-lite"/>
    </source>
</evidence>
<evidence type="ECO:0000313" key="3">
    <source>
        <dbReference type="Proteomes" id="UP000002729"/>
    </source>
</evidence>
<feature type="region of interest" description="Disordered" evidence="1">
    <location>
        <begin position="510"/>
        <end position="531"/>
    </location>
</feature>
<gene>
    <name evidence="2" type="ORF">AURANDRAFT_68653</name>
</gene>
<name>F0YQB8_AURAN</name>
<dbReference type="AlphaFoldDB" id="F0YQB8"/>
<dbReference type="Proteomes" id="UP000002729">
    <property type="component" value="Unassembled WGS sequence"/>
</dbReference>
<organism evidence="3">
    <name type="scientific">Aureococcus anophagefferens</name>
    <name type="common">Harmful bloom alga</name>
    <dbReference type="NCBI Taxonomy" id="44056"/>
    <lineage>
        <taxon>Eukaryota</taxon>
        <taxon>Sar</taxon>
        <taxon>Stramenopiles</taxon>
        <taxon>Ochrophyta</taxon>
        <taxon>Pelagophyceae</taxon>
        <taxon>Pelagomonadales</taxon>
        <taxon>Pelagomonadaceae</taxon>
        <taxon>Aureococcus</taxon>
    </lineage>
</organism>
<dbReference type="Gene3D" id="2.60.120.620">
    <property type="entry name" value="q2cbj1_9rhob like domain"/>
    <property type="match status" value="1"/>
</dbReference>
<dbReference type="KEGG" id="aaf:AURANDRAFT_68653"/>
<reference evidence="2 3" key="1">
    <citation type="journal article" date="2011" name="Proc. Natl. Acad. Sci. U.S.A.">
        <title>Niche of harmful alga Aureococcus anophagefferens revealed through ecogenomics.</title>
        <authorList>
            <person name="Gobler C.J."/>
            <person name="Berry D.L."/>
            <person name="Dyhrman S.T."/>
            <person name="Wilhelm S.W."/>
            <person name="Salamov A."/>
            <person name="Lobanov A.V."/>
            <person name="Zhang Y."/>
            <person name="Collier J.L."/>
            <person name="Wurch L.L."/>
            <person name="Kustka A.B."/>
            <person name="Dill B.D."/>
            <person name="Shah M."/>
            <person name="VerBerkmoes N.C."/>
            <person name="Kuo A."/>
            <person name="Terry A."/>
            <person name="Pangilinan J."/>
            <person name="Lindquist E.A."/>
            <person name="Lucas S."/>
            <person name="Paulsen I.T."/>
            <person name="Hattenrath-Lehmann T.K."/>
            <person name="Talmage S.C."/>
            <person name="Walker E.A."/>
            <person name="Koch F."/>
            <person name="Burson A.M."/>
            <person name="Marcoval M.A."/>
            <person name="Tang Y.Z."/>
            <person name="Lecleir G.R."/>
            <person name="Coyne K.J."/>
            <person name="Berg G.M."/>
            <person name="Bertrand E.M."/>
            <person name="Saito M.A."/>
            <person name="Gladyshev V.N."/>
            <person name="Grigoriev I.V."/>
        </authorList>
    </citation>
    <scope>NUCLEOTIDE SEQUENCE [LARGE SCALE GENOMIC DNA]</scope>
    <source>
        <strain evidence="3">CCMP 1984</strain>
    </source>
</reference>
<dbReference type="RefSeq" id="XP_009042611.1">
    <property type="nucleotide sequence ID" value="XM_009044363.1"/>
</dbReference>
<feature type="compositionally biased region" description="Basic and acidic residues" evidence="1">
    <location>
        <begin position="519"/>
        <end position="531"/>
    </location>
</feature>
<evidence type="ECO:0008006" key="4">
    <source>
        <dbReference type="Google" id="ProtNLM"/>
    </source>
</evidence>
<sequence length="531" mass="55691">MAALFDYSRWDNIVDSDDDAPLMAAPAAPEATVDPVARVGAKDGTASATALSRALALEHSATTDVAAIAAGLGMAPGATVASLQDALVKHGAGGQAAVLPLIAEGAPDAAVVARVRAARARRAATDAASARSAAGTVARTEAKKQLRLARALLGSAGGVDELEDTGAFRAAGPGEDLVNVMLRTLEDAETRIAERIVASAAASDEPGEKKREDKVLHTPFETVLARTAFKLGPGREALASLKARGFCVLDDVLAKEDADAIYDHASRALARGGLRPARGDDGAAEAPLPVALGLPTIAALDASLFDVFERHEPDDEAAMAYRAAVQAVVGVAYELERGLELDDALAVPDAVRLAAYAPDGSARAKREDWSPYDDADDREIIATLFVNPRDWSHADGGTLVVHDDAGAAHHVLPLPGRLVVYLARTVPVEDRPCTKRPRFSLSCAFDRRAPGYDVDDDDEDEDDATARDPEAFAYELAQKLKDQAERSGEAVSAKFMGPMYTDLGPSDVTVVEGATPFEPGDHDKENDIGLV</sequence>
<evidence type="ECO:0000313" key="2">
    <source>
        <dbReference type="EMBL" id="EGB02691.1"/>
    </source>
</evidence>
<dbReference type="EMBL" id="GL833366">
    <property type="protein sequence ID" value="EGB02691.1"/>
    <property type="molecule type" value="Genomic_DNA"/>
</dbReference>
<accession>F0YQB8</accession>